<dbReference type="InterPro" id="IPR036388">
    <property type="entry name" value="WH-like_DNA-bd_sf"/>
</dbReference>
<reference evidence="7 8" key="1">
    <citation type="submission" date="2018-06" db="EMBL/GenBank/DDBJ databases">
        <title>Nitrincola tibetense sp. nov., isolated from Lake XuguoCo on Tibetan Plateau.</title>
        <authorList>
            <person name="Xing P."/>
        </authorList>
    </citation>
    <scope>NUCLEOTIDE SEQUENCE [LARGE SCALE GENOMIC DNA]</scope>
    <source>
        <strain evidence="8">xg18</strain>
    </source>
</reference>
<dbReference type="Gene3D" id="1.10.10.10">
    <property type="entry name" value="Winged helix-like DNA-binding domain superfamily/Winged helix DNA-binding domain"/>
    <property type="match status" value="1"/>
</dbReference>
<comment type="similarity">
    <text evidence="1">Belongs to the sigma-70 factor family. ECF subfamily.</text>
</comment>
<comment type="caution">
    <text evidence="7">The sequence shown here is derived from an EMBL/GenBank/DDBJ whole genome shotgun (WGS) entry which is preliminary data.</text>
</comment>
<dbReference type="NCBIfam" id="TIGR02937">
    <property type="entry name" value="sigma70-ECF"/>
    <property type="match status" value="1"/>
</dbReference>
<evidence type="ECO:0000256" key="4">
    <source>
        <dbReference type="ARBA" id="ARBA00023163"/>
    </source>
</evidence>
<keyword evidence="4" id="KW-0804">Transcription</keyword>
<dbReference type="AlphaFoldDB" id="A0A364NP00"/>
<dbReference type="OrthoDB" id="9797134at2"/>
<evidence type="ECO:0000313" key="7">
    <source>
        <dbReference type="EMBL" id="RAU18740.1"/>
    </source>
</evidence>
<dbReference type="SUPFAM" id="SSF88946">
    <property type="entry name" value="Sigma2 domain of RNA polymerase sigma factors"/>
    <property type="match status" value="1"/>
</dbReference>
<sequence length="169" mass="19738">MSDANPMQHNQVGSLYRDHRGWLQQWLRQRLGCSETAADLAQDTFIRILSKETAPQPESPRAYLSTIAKGLMFNHWRRQALEQTYLEILALQPEPESPSLEEQHLVVETLLQLAQILESLPDRDKQIFLMARLDGLKYQEIADRLNINVNRVQKAMVRCMQQCYRVLYD</sequence>
<dbReference type="EMBL" id="QKRX01000003">
    <property type="protein sequence ID" value="RAU18740.1"/>
    <property type="molecule type" value="Genomic_DNA"/>
</dbReference>
<dbReference type="InterPro" id="IPR039425">
    <property type="entry name" value="RNA_pol_sigma-70-like"/>
</dbReference>
<dbReference type="InterPro" id="IPR013325">
    <property type="entry name" value="RNA_pol_sigma_r2"/>
</dbReference>
<dbReference type="Pfam" id="PF04542">
    <property type="entry name" value="Sigma70_r2"/>
    <property type="match status" value="1"/>
</dbReference>
<evidence type="ECO:0000256" key="1">
    <source>
        <dbReference type="ARBA" id="ARBA00010641"/>
    </source>
</evidence>
<feature type="domain" description="RNA polymerase sigma-70 region 2" evidence="5">
    <location>
        <begin position="15"/>
        <end position="80"/>
    </location>
</feature>
<accession>A0A364NP00</accession>
<dbReference type="InterPro" id="IPR014284">
    <property type="entry name" value="RNA_pol_sigma-70_dom"/>
</dbReference>
<dbReference type="InterPro" id="IPR007627">
    <property type="entry name" value="RNA_pol_sigma70_r2"/>
</dbReference>
<dbReference type="RefSeq" id="WP_112157945.1">
    <property type="nucleotide sequence ID" value="NZ_QKRX01000003.1"/>
</dbReference>
<dbReference type="NCBIfam" id="NF009180">
    <property type="entry name" value="PRK12528.1"/>
    <property type="match status" value="1"/>
</dbReference>
<evidence type="ECO:0000256" key="2">
    <source>
        <dbReference type="ARBA" id="ARBA00023015"/>
    </source>
</evidence>
<evidence type="ECO:0000313" key="8">
    <source>
        <dbReference type="Proteomes" id="UP000250744"/>
    </source>
</evidence>
<dbReference type="PANTHER" id="PTHR43133:SF63">
    <property type="entry name" value="RNA POLYMERASE SIGMA FACTOR FECI-RELATED"/>
    <property type="match status" value="1"/>
</dbReference>
<dbReference type="GO" id="GO:0006352">
    <property type="term" value="P:DNA-templated transcription initiation"/>
    <property type="evidence" value="ECO:0007669"/>
    <property type="project" value="InterPro"/>
</dbReference>
<proteinExistence type="inferred from homology"/>
<keyword evidence="2" id="KW-0805">Transcription regulation</keyword>
<evidence type="ECO:0000256" key="3">
    <source>
        <dbReference type="ARBA" id="ARBA00023082"/>
    </source>
</evidence>
<dbReference type="Proteomes" id="UP000250744">
    <property type="component" value="Unassembled WGS sequence"/>
</dbReference>
<dbReference type="GO" id="GO:0003677">
    <property type="term" value="F:DNA binding"/>
    <property type="evidence" value="ECO:0007669"/>
    <property type="project" value="InterPro"/>
</dbReference>
<evidence type="ECO:0000259" key="5">
    <source>
        <dbReference type="Pfam" id="PF04542"/>
    </source>
</evidence>
<name>A0A364NP00_9GAMM</name>
<dbReference type="InterPro" id="IPR013249">
    <property type="entry name" value="RNA_pol_sigma70_r4_t2"/>
</dbReference>
<feature type="domain" description="RNA polymerase sigma factor 70 region 4 type 2" evidence="6">
    <location>
        <begin position="111"/>
        <end position="163"/>
    </location>
</feature>
<dbReference type="FunFam" id="1.10.1740.10:FF:000009">
    <property type="entry name" value="RNA polymerase sigma factor"/>
    <property type="match status" value="1"/>
</dbReference>
<dbReference type="CDD" id="cd06171">
    <property type="entry name" value="Sigma70_r4"/>
    <property type="match status" value="1"/>
</dbReference>
<organism evidence="7 8">
    <name type="scientific">Nitrincola tibetensis</name>
    <dbReference type="NCBI Taxonomy" id="2219697"/>
    <lineage>
        <taxon>Bacteria</taxon>
        <taxon>Pseudomonadati</taxon>
        <taxon>Pseudomonadota</taxon>
        <taxon>Gammaproteobacteria</taxon>
        <taxon>Oceanospirillales</taxon>
        <taxon>Oceanospirillaceae</taxon>
        <taxon>Nitrincola</taxon>
    </lineage>
</organism>
<dbReference type="InterPro" id="IPR013324">
    <property type="entry name" value="RNA_pol_sigma_r3/r4-like"/>
</dbReference>
<dbReference type="Pfam" id="PF08281">
    <property type="entry name" value="Sigma70_r4_2"/>
    <property type="match status" value="1"/>
</dbReference>
<dbReference type="Gene3D" id="1.10.1740.10">
    <property type="match status" value="1"/>
</dbReference>
<dbReference type="GO" id="GO:0016987">
    <property type="term" value="F:sigma factor activity"/>
    <property type="evidence" value="ECO:0007669"/>
    <property type="project" value="UniProtKB-KW"/>
</dbReference>
<gene>
    <name evidence="7" type="ORF">DN062_04430</name>
</gene>
<dbReference type="SUPFAM" id="SSF88659">
    <property type="entry name" value="Sigma3 and sigma4 domains of RNA polymerase sigma factors"/>
    <property type="match status" value="1"/>
</dbReference>
<protein>
    <submittedName>
        <fullName evidence="7">RNA polymerase subunit sigma</fullName>
    </submittedName>
</protein>
<keyword evidence="8" id="KW-1185">Reference proteome</keyword>
<keyword evidence="3" id="KW-0731">Sigma factor</keyword>
<evidence type="ECO:0000259" key="6">
    <source>
        <dbReference type="Pfam" id="PF08281"/>
    </source>
</evidence>
<dbReference type="PANTHER" id="PTHR43133">
    <property type="entry name" value="RNA POLYMERASE ECF-TYPE SIGMA FACTO"/>
    <property type="match status" value="1"/>
</dbReference>